<dbReference type="Gene3D" id="3.40.50.11190">
    <property type="match status" value="1"/>
</dbReference>
<dbReference type="EMBL" id="NPDU01000025">
    <property type="protein sequence ID" value="PJZ61810.1"/>
    <property type="molecule type" value="Genomic_DNA"/>
</dbReference>
<protein>
    <recommendedName>
        <fullName evidence="3">Glycosyl transferase family 28 C-terminal domain-containing protein</fullName>
    </recommendedName>
</protein>
<keyword evidence="2" id="KW-1185">Reference proteome</keyword>
<reference evidence="1 2" key="1">
    <citation type="submission" date="2017-07" db="EMBL/GenBank/DDBJ databases">
        <title>Leptospira spp. isolated from tropical soils.</title>
        <authorList>
            <person name="Thibeaux R."/>
            <person name="Iraola G."/>
            <person name="Ferres I."/>
            <person name="Bierque E."/>
            <person name="Girault D."/>
            <person name="Soupe-Gilbert M.-E."/>
            <person name="Picardeau M."/>
            <person name="Goarant C."/>
        </authorList>
    </citation>
    <scope>NUCLEOTIDE SEQUENCE [LARGE SCALE GENOMIC DNA]</scope>
    <source>
        <strain evidence="1 2">FH2-B-D1</strain>
    </source>
</reference>
<accession>A0ABX4P104</accession>
<evidence type="ECO:0000313" key="2">
    <source>
        <dbReference type="Proteomes" id="UP000232149"/>
    </source>
</evidence>
<dbReference type="Proteomes" id="UP000232149">
    <property type="component" value="Unassembled WGS sequence"/>
</dbReference>
<evidence type="ECO:0000313" key="1">
    <source>
        <dbReference type="EMBL" id="PJZ61810.1"/>
    </source>
</evidence>
<evidence type="ECO:0008006" key="3">
    <source>
        <dbReference type="Google" id="ProtNLM"/>
    </source>
</evidence>
<dbReference type="Gene3D" id="3.40.50.2000">
    <property type="entry name" value="Glycogen Phosphorylase B"/>
    <property type="match status" value="1"/>
</dbReference>
<gene>
    <name evidence="1" type="ORF">CH376_11220</name>
</gene>
<sequence length="303" mass="35108">MTALSSYFKSQENPVDILLSLKGSPNFASDQHKIFDWLNESRWYTELQRYDFIIMDSYLAGSELIKRINDHSNKLVVIDDFNRIEYSADLLINPNVFFSKIDYQNQKCKTIGGSDFVILRESFRDRKKIEKTKEKKILISIGGSDYRRLLPKLASLSLKFEDVTIVCPESDLLTDLTVRFPNVRLLGHLNEARMVSEISSARIVISGCGQSLNELYNLQKNTIGICIDHDQILNQEYYYEIGFLRSKLSWDSSNLLEEIEEMISNLFLDPFEIPFPNNFNPTQNLQNYIRSLEALRDSSNNLN</sequence>
<name>A0ABX4P104_9LEPT</name>
<proteinExistence type="predicted"/>
<comment type="caution">
    <text evidence="1">The sequence shown here is derived from an EMBL/GenBank/DDBJ whole genome shotgun (WGS) entry which is preliminary data.</text>
</comment>
<organism evidence="1 2">
    <name type="scientific">Leptospira adleri</name>
    <dbReference type="NCBI Taxonomy" id="2023186"/>
    <lineage>
        <taxon>Bacteria</taxon>
        <taxon>Pseudomonadati</taxon>
        <taxon>Spirochaetota</taxon>
        <taxon>Spirochaetia</taxon>
        <taxon>Leptospirales</taxon>
        <taxon>Leptospiraceae</taxon>
        <taxon>Leptospira</taxon>
    </lineage>
</organism>